<dbReference type="EMBL" id="BRLB01000033">
    <property type="protein sequence ID" value="GKX32371.1"/>
    <property type="molecule type" value="Genomic_DNA"/>
</dbReference>
<dbReference type="Proteomes" id="UP001144256">
    <property type="component" value="Unassembled WGS sequence"/>
</dbReference>
<accession>A0A9W6DGJ6</accession>
<keyword evidence="1" id="KW-0812">Transmembrane</keyword>
<reference evidence="3" key="1">
    <citation type="submission" date="2022-06" db="EMBL/GenBank/DDBJ databases">
        <title>Vallitalea longa sp. nov., an anaerobic bacterium isolated from marine sediment.</title>
        <authorList>
            <person name="Hirano S."/>
            <person name="Terahara T."/>
            <person name="Mori K."/>
            <person name="Hamada M."/>
            <person name="Matsumoto R."/>
            <person name="Kobayashi T."/>
        </authorList>
    </citation>
    <scope>NUCLEOTIDE SEQUENCE</scope>
    <source>
        <strain evidence="3">SH18-1</strain>
    </source>
</reference>
<keyword evidence="1" id="KW-1133">Transmembrane helix</keyword>
<keyword evidence="4" id="KW-1185">Reference proteome</keyword>
<dbReference type="AlphaFoldDB" id="A0A9W6DGJ6"/>
<comment type="caution">
    <text evidence="3">The sequence shown here is derived from an EMBL/GenBank/DDBJ whole genome shotgun (WGS) entry which is preliminary data.</text>
</comment>
<evidence type="ECO:0000256" key="1">
    <source>
        <dbReference type="SAM" id="Phobius"/>
    </source>
</evidence>
<sequence length="263" mass="30808">MKKRRIRVIFCMISLVLLISSVSILAEERDIYVGDLINIKVDTLLYDEDDLRDKFKDFEIVDIKDTEEGYILTLRSFETGKKTVKLDNKEIEIDIKSTLDEIDRDEPYEGELNTESHGFSFDYSYVFYLLLIIFLVAVSITIIKFIRKRKKISLSIYQRFKNDIDSISLEDHDCFVKMTLSLKNYLQSKYQCSIRGKTCDEIMLEISPITNLKDLLTDIKSWLKISDYYKFSGVVVTIEQKQELLNKLIALVEKIEQAKEVEV</sequence>
<feature type="signal peptide" evidence="2">
    <location>
        <begin position="1"/>
        <end position="26"/>
    </location>
</feature>
<feature type="transmembrane region" description="Helical" evidence="1">
    <location>
        <begin position="125"/>
        <end position="146"/>
    </location>
</feature>
<proteinExistence type="predicted"/>
<evidence type="ECO:0000313" key="3">
    <source>
        <dbReference type="EMBL" id="GKX32371.1"/>
    </source>
</evidence>
<protein>
    <submittedName>
        <fullName evidence="3">Uncharacterized protein</fullName>
    </submittedName>
</protein>
<feature type="chain" id="PRO_5040804617" evidence="2">
    <location>
        <begin position="27"/>
        <end position="263"/>
    </location>
</feature>
<evidence type="ECO:0000256" key="2">
    <source>
        <dbReference type="SAM" id="SignalP"/>
    </source>
</evidence>
<keyword evidence="1" id="KW-0472">Membrane</keyword>
<name>A0A9W6DGJ6_9FIRM</name>
<keyword evidence="2" id="KW-0732">Signal</keyword>
<dbReference type="RefSeq" id="WP_281819875.1">
    <property type="nucleotide sequence ID" value="NZ_BRLB01000033.1"/>
</dbReference>
<evidence type="ECO:0000313" key="4">
    <source>
        <dbReference type="Proteomes" id="UP001144256"/>
    </source>
</evidence>
<organism evidence="3 4">
    <name type="scientific">Vallitalea longa</name>
    <dbReference type="NCBI Taxonomy" id="2936439"/>
    <lineage>
        <taxon>Bacteria</taxon>
        <taxon>Bacillati</taxon>
        <taxon>Bacillota</taxon>
        <taxon>Clostridia</taxon>
        <taxon>Lachnospirales</taxon>
        <taxon>Vallitaleaceae</taxon>
        <taxon>Vallitalea</taxon>
    </lineage>
</organism>
<gene>
    <name evidence="3" type="ORF">SH1V18_48510</name>
</gene>